<feature type="compositionally biased region" description="Polar residues" evidence="1">
    <location>
        <begin position="499"/>
        <end position="509"/>
    </location>
</feature>
<gene>
    <name evidence="3" type="ORF">LR48_Vigan05g113700</name>
</gene>
<dbReference type="AlphaFoldDB" id="A0A0L9ULB5"/>
<dbReference type="EMBL" id="CM003375">
    <property type="protein sequence ID" value="KOM43533.1"/>
    <property type="molecule type" value="Genomic_DNA"/>
</dbReference>
<dbReference type="PANTHER" id="PTHR31099">
    <property type="entry name" value="OS06G0165300 PROTEIN"/>
    <property type="match status" value="1"/>
</dbReference>
<organism evidence="3 4">
    <name type="scientific">Phaseolus angularis</name>
    <name type="common">Azuki bean</name>
    <name type="synonym">Vigna angularis</name>
    <dbReference type="NCBI Taxonomy" id="3914"/>
    <lineage>
        <taxon>Eukaryota</taxon>
        <taxon>Viridiplantae</taxon>
        <taxon>Streptophyta</taxon>
        <taxon>Embryophyta</taxon>
        <taxon>Tracheophyta</taxon>
        <taxon>Spermatophyta</taxon>
        <taxon>Magnoliopsida</taxon>
        <taxon>eudicotyledons</taxon>
        <taxon>Gunneridae</taxon>
        <taxon>Pentapetalae</taxon>
        <taxon>rosids</taxon>
        <taxon>fabids</taxon>
        <taxon>Fabales</taxon>
        <taxon>Fabaceae</taxon>
        <taxon>Papilionoideae</taxon>
        <taxon>50 kb inversion clade</taxon>
        <taxon>NPAAA clade</taxon>
        <taxon>indigoferoid/millettioid clade</taxon>
        <taxon>Phaseoleae</taxon>
        <taxon>Vigna</taxon>
    </lineage>
</organism>
<dbReference type="PANTHER" id="PTHR31099:SF28">
    <property type="entry name" value="F5J5.12"/>
    <property type="match status" value="1"/>
</dbReference>
<dbReference type="Proteomes" id="UP000053144">
    <property type="component" value="Chromosome 5"/>
</dbReference>
<dbReference type="Gramene" id="KOM43533">
    <property type="protein sequence ID" value="KOM43533"/>
    <property type="gene ID" value="LR48_Vigan05g113700"/>
</dbReference>
<proteinExistence type="predicted"/>
<sequence length="560" mass="63137">MATVRVSLSSESAGYWNDLEEELKALSANNHAPSPACPLRGARLQVPQGVWLPLSGPSTPLLSQARPISLIFWDTILGLTIYYYLIQFDTLAKVITAGRGDGGAVGDDDQSSSLSSVSSSYLERSEQERVLEPQRPVNSGERDSEPRSLVYSGERVINGVALELLVGGVDIDDDEEEPPFGPQLHLSAVVFLAHTVRPSSKTFTPFDLSYEPFGLCLLLYMTVREWLADSLGMWWASQDVSLYVSDYDTKAKLQWWVDRSHIVSDDEDARLIRLGVNWPNEWVFHRKGSSVDDFFFVYAYLFNQLLVRVPITAFQWTVLRELNIAPSQLHPNDWASVQEFVAMCSALGTTPMVTVFLYYFNVCLLAKRGWVFLMSASANCLFKPFLESFKNFKRHYFKVIIRDSDRSEFHNKAERPLFPFYCTRDPHNITTWPVSIMNPVDLDIVRIINGLPCRLPARRLVECLGHEDFDQLAFGMETGVASSFSRAPRPPPLKKVTAATRSRPPSSGVTARGAVEVTQPEATYLVVLKQSLEMDTPSVVHLERKRKVHKEAEVCFQEDP</sequence>
<feature type="domain" description="Transposase (putative) gypsy type" evidence="2">
    <location>
        <begin position="308"/>
        <end position="363"/>
    </location>
</feature>
<accession>A0A0L9ULB5</accession>
<evidence type="ECO:0000256" key="1">
    <source>
        <dbReference type="SAM" id="MobiDB-lite"/>
    </source>
</evidence>
<feature type="region of interest" description="Disordered" evidence="1">
    <location>
        <begin position="483"/>
        <end position="512"/>
    </location>
</feature>
<evidence type="ECO:0000313" key="4">
    <source>
        <dbReference type="Proteomes" id="UP000053144"/>
    </source>
</evidence>
<feature type="compositionally biased region" description="Basic and acidic residues" evidence="1">
    <location>
        <begin position="123"/>
        <end position="132"/>
    </location>
</feature>
<protein>
    <recommendedName>
        <fullName evidence="2">Transposase (putative) gypsy type domain-containing protein</fullName>
    </recommendedName>
</protein>
<reference evidence="4" key="1">
    <citation type="journal article" date="2015" name="Proc. Natl. Acad. Sci. U.S.A.">
        <title>Genome sequencing of adzuki bean (Vigna angularis) provides insight into high starch and low fat accumulation and domestication.</title>
        <authorList>
            <person name="Yang K."/>
            <person name="Tian Z."/>
            <person name="Chen C."/>
            <person name="Luo L."/>
            <person name="Zhao B."/>
            <person name="Wang Z."/>
            <person name="Yu L."/>
            <person name="Li Y."/>
            <person name="Sun Y."/>
            <person name="Li W."/>
            <person name="Chen Y."/>
            <person name="Li Y."/>
            <person name="Zhang Y."/>
            <person name="Ai D."/>
            <person name="Zhao J."/>
            <person name="Shang C."/>
            <person name="Ma Y."/>
            <person name="Wu B."/>
            <person name="Wang M."/>
            <person name="Gao L."/>
            <person name="Sun D."/>
            <person name="Zhang P."/>
            <person name="Guo F."/>
            <person name="Wang W."/>
            <person name="Li Y."/>
            <person name="Wang J."/>
            <person name="Varshney R.K."/>
            <person name="Wang J."/>
            <person name="Ling H.Q."/>
            <person name="Wan P."/>
        </authorList>
    </citation>
    <scope>NUCLEOTIDE SEQUENCE</scope>
    <source>
        <strain evidence="4">cv. Jingnong 6</strain>
    </source>
</reference>
<dbReference type="InterPro" id="IPR007321">
    <property type="entry name" value="Transposase_28"/>
</dbReference>
<feature type="region of interest" description="Disordered" evidence="1">
    <location>
        <begin position="103"/>
        <end position="148"/>
    </location>
</feature>
<evidence type="ECO:0000313" key="3">
    <source>
        <dbReference type="EMBL" id="KOM43533.1"/>
    </source>
</evidence>
<feature type="compositionally biased region" description="Low complexity" evidence="1">
    <location>
        <begin position="111"/>
        <end position="120"/>
    </location>
</feature>
<evidence type="ECO:0000259" key="2">
    <source>
        <dbReference type="Pfam" id="PF04195"/>
    </source>
</evidence>
<name>A0A0L9ULB5_PHAAN</name>
<dbReference type="Pfam" id="PF04195">
    <property type="entry name" value="Transposase_28"/>
    <property type="match status" value="1"/>
</dbReference>